<reference evidence="1 2" key="1">
    <citation type="submission" date="2017-05" db="EMBL/GenBank/DDBJ databases">
        <authorList>
            <person name="Song R."/>
            <person name="Chenine A.L."/>
            <person name="Ruprecht R.M."/>
        </authorList>
    </citation>
    <scope>NUCLEOTIDE SEQUENCE [LARGE SCALE GENOMIC DNA]</scope>
</reference>
<accession>A0A1Y0T0F1</accession>
<dbReference type="EMBL" id="MF063068">
    <property type="protein sequence ID" value="ARV77416.1"/>
    <property type="molecule type" value="Genomic_DNA"/>
</dbReference>
<evidence type="ECO:0000313" key="2">
    <source>
        <dbReference type="Proteomes" id="UP000224829"/>
    </source>
</evidence>
<sequence length="106" mass="11830">MHLELILPDPVEEARKTFLGDIVNMREAAILLYATNRDDPFIGPVANAVNYVTGQFFEYLDGGELHNAGYTVLPNQMIRRGTEGVLPNIAGDLRSTYDSLFEDIND</sequence>
<keyword evidence="2" id="KW-1185">Reference proteome</keyword>
<gene>
    <name evidence="1" type="ORF">NOXIFER_251</name>
</gene>
<name>A0A1Y0T0F1_9CAUD</name>
<evidence type="ECO:0000313" key="1">
    <source>
        <dbReference type="EMBL" id="ARV77416.1"/>
    </source>
</evidence>
<proteinExistence type="predicted"/>
<dbReference type="Proteomes" id="UP000224829">
    <property type="component" value="Segment"/>
</dbReference>
<protein>
    <submittedName>
        <fullName evidence="1">Uncharacterized protein</fullName>
    </submittedName>
</protein>
<organism evidence="1 2">
    <name type="scientific">Pseudomonas phage Noxifer</name>
    <dbReference type="NCBI Taxonomy" id="2006684"/>
    <lineage>
        <taxon>Viruses</taxon>
        <taxon>Duplodnaviria</taxon>
        <taxon>Heunggongvirae</taxon>
        <taxon>Uroviricota</taxon>
        <taxon>Caudoviricetes</taxon>
        <taxon>Chimalliviridae</taxon>
        <taxon>Noxifervirus</taxon>
        <taxon>Noxifervirus noxifer</taxon>
    </lineage>
</organism>